<evidence type="ECO:0000313" key="3">
    <source>
        <dbReference type="Proteomes" id="UP000714275"/>
    </source>
</evidence>
<dbReference type="Proteomes" id="UP000714275">
    <property type="component" value="Unassembled WGS sequence"/>
</dbReference>
<sequence>MATHSRDSNSPSIIEWSPSPLEGDFQWPWSPAQPITSASVVQDTKSSESSAFSAPSLLSSDEDAKPTVCTHKHPHPHSLSPGSDGGTFSYPIDVDEQHIWPVNFYARDIEAGFQKFGDAARLGEQRRECLRLLTLVGQHADLFSVDEYATIDNSVHQMISHLDEAAQHSSDPMDAPPLTITHRVSTGDEADPEAALQPGLASVFGVAPHTIRRRALEHGFVQLGPPVYVDYISSDGSTTHIYMLSTAPTSNLSDEELDEITEQVLELFPNLGGRFLMGIFVFLAIMCLKAAF</sequence>
<feature type="compositionally biased region" description="Low complexity" evidence="1">
    <location>
        <begin position="47"/>
        <end position="59"/>
    </location>
</feature>
<dbReference type="AlphaFoldDB" id="A0A9P6ZKB2"/>
<organism evidence="2 3">
    <name type="scientific">Suillus placidus</name>
    <dbReference type="NCBI Taxonomy" id="48579"/>
    <lineage>
        <taxon>Eukaryota</taxon>
        <taxon>Fungi</taxon>
        <taxon>Dikarya</taxon>
        <taxon>Basidiomycota</taxon>
        <taxon>Agaricomycotina</taxon>
        <taxon>Agaricomycetes</taxon>
        <taxon>Agaricomycetidae</taxon>
        <taxon>Boletales</taxon>
        <taxon>Suillineae</taxon>
        <taxon>Suillaceae</taxon>
        <taxon>Suillus</taxon>
    </lineage>
</organism>
<feature type="compositionally biased region" description="Polar residues" evidence="1">
    <location>
        <begin position="33"/>
        <end position="44"/>
    </location>
</feature>
<reference evidence="2" key="1">
    <citation type="journal article" date="2020" name="New Phytol.">
        <title>Comparative genomics reveals dynamic genome evolution in host specialist ectomycorrhizal fungi.</title>
        <authorList>
            <person name="Lofgren L.A."/>
            <person name="Nguyen N.H."/>
            <person name="Vilgalys R."/>
            <person name="Ruytinx J."/>
            <person name="Liao H.L."/>
            <person name="Branco S."/>
            <person name="Kuo A."/>
            <person name="LaButti K."/>
            <person name="Lipzen A."/>
            <person name="Andreopoulos W."/>
            <person name="Pangilinan J."/>
            <person name="Riley R."/>
            <person name="Hundley H."/>
            <person name="Na H."/>
            <person name="Barry K."/>
            <person name="Grigoriev I.V."/>
            <person name="Stajich J.E."/>
            <person name="Kennedy P.G."/>
        </authorList>
    </citation>
    <scope>NUCLEOTIDE SEQUENCE</scope>
    <source>
        <strain evidence="2">DOB743</strain>
    </source>
</reference>
<name>A0A9P6ZKB2_9AGAM</name>
<evidence type="ECO:0000256" key="1">
    <source>
        <dbReference type="SAM" id="MobiDB-lite"/>
    </source>
</evidence>
<dbReference type="EMBL" id="JABBWD010000069">
    <property type="protein sequence ID" value="KAG1769899.1"/>
    <property type="molecule type" value="Genomic_DNA"/>
</dbReference>
<gene>
    <name evidence="2" type="ORF">EV702DRAFT_1049554</name>
</gene>
<evidence type="ECO:0000313" key="2">
    <source>
        <dbReference type="EMBL" id="KAG1769899.1"/>
    </source>
</evidence>
<comment type="caution">
    <text evidence="2">The sequence shown here is derived from an EMBL/GenBank/DDBJ whole genome shotgun (WGS) entry which is preliminary data.</text>
</comment>
<accession>A0A9P6ZKB2</accession>
<keyword evidence="3" id="KW-1185">Reference proteome</keyword>
<dbReference type="OrthoDB" id="2686689at2759"/>
<protein>
    <submittedName>
        <fullName evidence="2">Uncharacterized protein</fullName>
    </submittedName>
</protein>
<proteinExistence type="predicted"/>
<feature type="region of interest" description="Disordered" evidence="1">
    <location>
        <begin position="24"/>
        <end position="84"/>
    </location>
</feature>